<keyword evidence="4" id="KW-1185">Reference proteome</keyword>
<gene>
    <name evidence="3" type="ORF">LOTGIDRAFT_163190</name>
</gene>
<organism evidence="3 4">
    <name type="scientific">Lottia gigantea</name>
    <name type="common">Giant owl limpet</name>
    <dbReference type="NCBI Taxonomy" id="225164"/>
    <lineage>
        <taxon>Eukaryota</taxon>
        <taxon>Metazoa</taxon>
        <taxon>Spiralia</taxon>
        <taxon>Lophotrochozoa</taxon>
        <taxon>Mollusca</taxon>
        <taxon>Gastropoda</taxon>
        <taxon>Patellogastropoda</taxon>
        <taxon>Lottioidea</taxon>
        <taxon>Lottiidae</taxon>
        <taxon>Lottia</taxon>
    </lineage>
</organism>
<sequence length="149" mass="16973">MTSLPPSFIPKRPVNKTVRSATPTHTPPETFQNVQHGAGTLDISQLVDNDSIQPEDSASNVKRNSEVSVTLSALRYKGLQREIELKTELESLKTKTDLQNEKEEIQRRIELANAETKARQAAEKALKIKRKQELKQRIREIERKEKECA</sequence>
<accession>V3ZKJ5</accession>
<dbReference type="GeneID" id="20239304"/>
<dbReference type="CTD" id="20239304"/>
<feature type="compositionally biased region" description="Polar residues" evidence="2">
    <location>
        <begin position="17"/>
        <end position="35"/>
    </location>
</feature>
<feature type="region of interest" description="Disordered" evidence="2">
    <location>
        <begin position="1"/>
        <end position="37"/>
    </location>
</feature>
<dbReference type="EMBL" id="KB202199">
    <property type="protein sequence ID" value="ESO91828.1"/>
    <property type="molecule type" value="Genomic_DNA"/>
</dbReference>
<feature type="coiled-coil region" evidence="1">
    <location>
        <begin position="95"/>
        <end position="144"/>
    </location>
</feature>
<dbReference type="HOGENOM" id="CLU_1751794_0_0_1"/>
<evidence type="ECO:0000313" key="3">
    <source>
        <dbReference type="EMBL" id="ESO91828.1"/>
    </source>
</evidence>
<dbReference type="Proteomes" id="UP000030746">
    <property type="component" value="Unassembled WGS sequence"/>
</dbReference>
<evidence type="ECO:0000256" key="2">
    <source>
        <dbReference type="SAM" id="MobiDB-lite"/>
    </source>
</evidence>
<dbReference type="RefSeq" id="XP_009057499.1">
    <property type="nucleotide sequence ID" value="XM_009059251.1"/>
</dbReference>
<proteinExistence type="predicted"/>
<name>V3ZKJ5_LOTGI</name>
<keyword evidence="1" id="KW-0175">Coiled coil</keyword>
<evidence type="ECO:0000256" key="1">
    <source>
        <dbReference type="SAM" id="Coils"/>
    </source>
</evidence>
<evidence type="ECO:0000313" key="4">
    <source>
        <dbReference type="Proteomes" id="UP000030746"/>
    </source>
</evidence>
<dbReference type="AlphaFoldDB" id="V3ZKJ5"/>
<reference evidence="3 4" key="1">
    <citation type="journal article" date="2013" name="Nature">
        <title>Insights into bilaterian evolution from three spiralian genomes.</title>
        <authorList>
            <person name="Simakov O."/>
            <person name="Marletaz F."/>
            <person name="Cho S.J."/>
            <person name="Edsinger-Gonzales E."/>
            <person name="Havlak P."/>
            <person name="Hellsten U."/>
            <person name="Kuo D.H."/>
            <person name="Larsson T."/>
            <person name="Lv J."/>
            <person name="Arendt D."/>
            <person name="Savage R."/>
            <person name="Osoegawa K."/>
            <person name="de Jong P."/>
            <person name="Grimwood J."/>
            <person name="Chapman J.A."/>
            <person name="Shapiro H."/>
            <person name="Aerts A."/>
            <person name="Otillar R.P."/>
            <person name="Terry A.Y."/>
            <person name="Boore J.L."/>
            <person name="Grigoriev I.V."/>
            <person name="Lindberg D.R."/>
            <person name="Seaver E.C."/>
            <person name="Weisblat D.A."/>
            <person name="Putnam N.H."/>
            <person name="Rokhsar D.S."/>
        </authorList>
    </citation>
    <scope>NUCLEOTIDE SEQUENCE [LARGE SCALE GENOMIC DNA]</scope>
</reference>
<dbReference type="KEGG" id="lgi:LOTGIDRAFT_163190"/>
<protein>
    <submittedName>
        <fullName evidence="3">Uncharacterized protein</fullName>
    </submittedName>
</protein>